<gene>
    <name evidence="2" type="ORF">METZ01_LOCUS392068</name>
</gene>
<reference evidence="2" key="1">
    <citation type="submission" date="2018-05" db="EMBL/GenBank/DDBJ databases">
        <authorList>
            <person name="Lanie J.A."/>
            <person name="Ng W.-L."/>
            <person name="Kazmierczak K.M."/>
            <person name="Andrzejewski T.M."/>
            <person name="Davidsen T.M."/>
            <person name="Wayne K.J."/>
            <person name="Tettelin H."/>
            <person name="Glass J.I."/>
            <person name="Rusch D."/>
            <person name="Podicherti R."/>
            <person name="Tsui H.-C.T."/>
            <person name="Winkler M.E."/>
        </authorList>
    </citation>
    <scope>NUCLEOTIDE SEQUENCE</scope>
</reference>
<protein>
    <submittedName>
        <fullName evidence="2">Uncharacterized protein</fullName>
    </submittedName>
</protein>
<organism evidence="2">
    <name type="scientific">marine metagenome</name>
    <dbReference type="NCBI Taxonomy" id="408172"/>
    <lineage>
        <taxon>unclassified sequences</taxon>
        <taxon>metagenomes</taxon>
        <taxon>ecological metagenomes</taxon>
    </lineage>
</organism>
<proteinExistence type="predicted"/>
<evidence type="ECO:0000313" key="2">
    <source>
        <dbReference type="EMBL" id="SVD39214.1"/>
    </source>
</evidence>
<feature type="non-terminal residue" evidence="2">
    <location>
        <position position="126"/>
    </location>
</feature>
<sequence length="126" mass="12920">MKRRFMLLLSLLSIIMLTGCGGSQATDNPSPEATKVATVEAKPTATSVPTPTQSATTVPVKTAPTADPEVVVPNTPVPPTPTPVPPTPTPVPPTPTPAVIYTLVDTFGFALTLDGEVDVENSGLSS</sequence>
<feature type="region of interest" description="Disordered" evidence="1">
    <location>
        <begin position="41"/>
        <end position="93"/>
    </location>
</feature>
<dbReference type="AlphaFoldDB" id="A0A382UY94"/>
<dbReference type="PROSITE" id="PS51257">
    <property type="entry name" value="PROKAR_LIPOPROTEIN"/>
    <property type="match status" value="1"/>
</dbReference>
<evidence type="ECO:0000256" key="1">
    <source>
        <dbReference type="SAM" id="MobiDB-lite"/>
    </source>
</evidence>
<feature type="compositionally biased region" description="Low complexity" evidence="1">
    <location>
        <begin position="55"/>
        <end position="74"/>
    </location>
</feature>
<feature type="compositionally biased region" description="Pro residues" evidence="1">
    <location>
        <begin position="75"/>
        <end position="93"/>
    </location>
</feature>
<name>A0A382UY94_9ZZZZ</name>
<feature type="compositionally biased region" description="Polar residues" evidence="1">
    <location>
        <begin position="44"/>
        <end position="54"/>
    </location>
</feature>
<dbReference type="EMBL" id="UINC01147722">
    <property type="protein sequence ID" value="SVD39214.1"/>
    <property type="molecule type" value="Genomic_DNA"/>
</dbReference>
<accession>A0A382UY94</accession>